<feature type="region of interest" description="Disordered" evidence="1">
    <location>
        <begin position="457"/>
        <end position="478"/>
    </location>
</feature>
<evidence type="ECO:0000259" key="2">
    <source>
        <dbReference type="Pfam" id="PF13391"/>
    </source>
</evidence>
<dbReference type="EMBL" id="RSCD01000024">
    <property type="protein sequence ID" value="RSH83682.1"/>
    <property type="molecule type" value="Genomic_DNA"/>
</dbReference>
<evidence type="ECO:0000313" key="3">
    <source>
        <dbReference type="EMBL" id="RSH83682.1"/>
    </source>
</evidence>
<dbReference type="Proteomes" id="UP000279259">
    <property type="component" value="Unassembled WGS sequence"/>
</dbReference>
<dbReference type="OrthoDB" id="3433692at2759"/>
<dbReference type="AlphaFoldDB" id="A0A427XXZ1"/>
<dbReference type="InterPro" id="IPR003615">
    <property type="entry name" value="HNH_nuc"/>
</dbReference>
<name>A0A427XXZ1_9TREE</name>
<feature type="region of interest" description="Disordered" evidence="1">
    <location>
        <begin position="280"/>
        <end position="312"/>
    </location>
</feature>
<accession>A0A427XXZ1</accession>
<keyword evidence="4" id="KW-1185">Reference proteome</keyword>
<organism evidence="3 4">
    <name type="scientific">Saitozyma podzolica</name>
    <dbReference type="NCBI Taxonomy" id="1890683"/>
    <lineage>
        <taxon>Eukaryota</taxon>
        <taxon>Fungi</taxon>
        <taxon>Dikarya</taxon>
        <taxon>Basidiomycota</taxon>
        <taxon>Agaricomycotina</taxon>
        <taxon>Tremellomycetes</taxon>
        <taxon>Tremellales</taxon>
        <taxon>Trimorphomycetaceae</taxon>
        <taxon>Saitozyma</taxon>
    </lineage>
</organism>
<feature type="compositionally biased region" description="Basic and acidic residues" evidence="1">
    <location>
        <begin position="458"/>
        <end position="472"/>
    </location>
</feature>
<feature type="compositionally biased region" description="Polar residues" evidence="1">
    <location>
        <begin position="286"/>
        <end position="295"/>
    </location>
</feature>
<feature type="compositionally biased region" description="Polar residues" evidence="1">
    <location>
        <begin position="302"/>
        <end position="312"/>
    </location>
</feature>
<comment type="caution">
    <text evidence="3">The sequence shown here is derived from an EMBL/GenBank/DDBJ whole genome shotgun (WGS) entry which is preliminary data.</text>
</comment>
<proteinExistence type="predicted"/>
<gene>
    <name evidence="3" type="ORF">EHS25_005586</name>
</gene>
<reference evidence="3 4" key="1">
    <citation type="submission" date="2018-11" db="EMBL/GenBank/DDBJ databases">
        <title>Genome sequence of Saitozyma podzolica DSM 27192.</title>
        <authorList>
            <person name="Aliyu H."/>
            <person name="Gorte O."/>
            <person name="Ochsenreither K."/>
        </authorList>
    </citation>
    <scope>NUCLEOTIDE SEQUENCE [LARGE SCALE GENOMIC DNA]</scope>
    <source>
        <strain evidence="3 4">DSM 27192</strain>
    </source>
</reference>
<dbReference type="Pfam" id="PF13391">
    <property type="entry name" value="HNH_2"/>
    <property type="match status" value="1"/>
</dbReference>
<evidence type="ECO:0000313" key="4">
    <source>
        <dbReference type="Proteomes" id="UP000279259"/>
    </source>
</evidence>
<protein>
    <recommendedName>
        <fullName evidence="2">HNH nuclease domain-containing protein</fullName>
    </recommendedName>
</protein>
<feature type="domain" description="HNH nuclease" evidence="2">
    <location>
        <begin position="148"/>
        <end position="206"/>
    </location>
</feature>
<sequence length="539" mass="60171">MADATYERAIARWRRAGHVAIRSINDYEIAVFPLKFVATGGDNSWRYVLSVVEQLVETVPEHPGMIFTNGATPEAVDLDGPPHEGVFLYKQLNVDKDPDFARGPEYFSRFKEPSLMADQSTRSGSSRVTGRPEQSSFKLRLAARDGACLVSECSVDLCVAAHIVPQSRPDVYEQVLGEPYPNLYDTSAGLLLDNTLHRMFDTLDWSLYLKGDTFYVHYFCPKSAIHFAYHGKAIPPERFSRFEDPPDPRLVAWHYNQAVKARIRGFSAGMDMKRIAPNSRLRLDDGSNQGGSTWNPLRPPNCQRTSWRSSPGTSLSSVLMPAKAIAEAYSKLGMVWLITIPFQPSLRLTDFEVVAALQLRTLAGEREAHCTNCGEANFVGHPEVCLQRKSWRVARHEGTERIIGQAHASNRGTRVRRDPLGHQTSRRIDIQVITLLGPQLTGLANAYYDLTVVSPASKADRSTSHPEHDDNPSRLVNKSLDSVADHKIRHRPRSKLPFHPVVFSHGGMLNGSTIKVFASWKQIMARGSFSLMLIVSEGP</sequence>
<dbReference type="STRING" id="1890683.A0A427XXZ1"/>
<evidence type="ECO:0000256" key="1">
    <source>
        <dbReference type="SAM" id="MobiDB-lite"/>
    </source>
</evidence>